<feature type="transmembrane region" description="Helical" evidence="6">
    <location>
        <begin position="43"/>
        <end position="62"/>
    </location>
</feature>
<feature type="transmembrane region" description="Helical" evidence="6">
    <location>
        <begin position="12"/>
        <end position="31"/>
    </location>
</feature>
<proteinExistence type="predicted"/>
<dbReference type="Proteomes" id="UP000270296">
    <property type="component" value="Unassembled WGS sequence"/>
</dbReference>
<evidence type="ECO:0000256" key="3">
    <source>
        <dbReference type="ARBA" id="ARBA00022989"/>
    </source>
</evidence>
<dbReference type="OrthoDB" id="5817083at2759"/>
<gene>
    <name evidence="7" type="ORF">SBAD_LOCUS11485</name>
</gene>
<keyword evidence="2 6" id="KW-0812">Transmembrane</keyword>
<sequence length="104" mass="11635">MNVFQPLSPTRVLCGALALPIIASRVGDFWFADVTHCPVRRTLYGGSVFLILKGMFGIYFRYQHLVRNMQRVVLDYEEDKSAETPSGSEDSIASSSGNVILFEM</sequence>
<evidence type="ECO:0000313" key="7">
    <source>
        <dbReference type="EMBL" id="VDP40449.1"/>
    </source>
</evidence>
<dbReference type="AlphaFoldDB" id="A0A183J6I7"/>
<evidence type="ECO:0000256" key="1">
    <source>
        <dbReference type="ARBA" id="ARBA00004141"/>
    </source>
</evidence>
<keyword evidence="8" id="KW-1185">Reference proteome</keyword>
<protein>
    <submittedName>
        <fullName evidence="9">Transmembrane protein</fullName>
    </submittedName>
</protein>
<keyword evidence="3 6" id="KW-1133">Transmembrane helix</keyword>
<dbReference type="WBParaSite" id="SBAD_0001187101-mRNA-1">
    <property type="protein sequence ID" value="SBAD_0001187101-mRNA-1"/>
    <property type="gene ID" value="SBAD_0001187101"/>
</dbReference>
<reference evidence="9" key="1">
    <citation type="submission" date="2016-06" db="UniProtKB">
        <authorList>
            <consortium name="WormBaseParasite"/>
        </authorList>
    </citation>
    <scope>IDENTIFICATION</scope>
</reference>
<evidence type="ECO:0000256" key="6">
    <source>
        <dbReference type="SAM" id="Phobius"/>
    </source>
</evidence>
<evidence type="ECO:0000313" key="8">
    <source>
        <dbReference type="Proteomes" id="UP000270296"/>
    </source>
</evidence>
<evidence type="ECO:0000256" key="5">
    <source>
        <dbReference type="SAM" id="MobiDB-lite"/>
    </source>
</evidence>
<keyword evidence="4 6" id="KW-0472">Membrane</keyword>
<evidence type="ECO:0000313" key="9">
    <source>
        <dbReference type="WBParaSite" id="SBAD_0001187101-mRNA-1"/>
    </source>
</evidence>
<reference evidence="7 8" key="2">
    <citation type="submission" date="2018-11" db="EMBL/GenBank/DDBJ databases">
        <authorList>
            <consortium name="Pathogen Informatics"/>
        </authorList>
    </citation>
    <scope>NUCLEOTIDE SEQUENCE [LARGE SCALE GENOMIC DNA]</scope>
</reference>
<name>A0A183J6I7_9BILA</name>
<comment type="subcellular location">
    <subcellularLocation>
        <location evidence="1">Membrane</location>
        <topology evidence="1">Multi-pass membrane protein</topology>
    </subcellularLocation>
</comment>
<dbReference type="PANTHER" id="PTHR46283">
    <property type="entry name" value="E3 UBIQUITIN-PROTEIN LIGASE MARCH5"/>
    <property type="match status" value="1"/>
</dbReference>
<dbReference type="EMBL" id="UZAM01015747">
    <property type="protein sequence ID" value="VDP40449.1"/>
    <property type="molecule type" value="Genomic_DNA"/>
</dbReference>
<dbReference type="GO" id="GO:0016020">
    <property type="term" value="C:membrane"/>
    <property type="evidence" value="ECO:0007669"/>
    <property type="project" value="UniProtKB-SubCell"/>
</dbReference>
<feature type="compositionally biased region" description="Low complexity" evidence="5">
    <location>
        <begin position="86"/>
        <end position="96"/>
    </location>
</feature>
<evidence type="ECO:0000256" key="2">
    <source>
        <dbReference type="ARBA" id="ARBA00022692"/>
    </source>
</evidence>
<accession>A0A183J6I7</accession>
<evidence type="ECO:0000256" key="4">
    <source>
        <dbReference type="ARBA" id="ARBA00023136"/>
    </source>
</evidence>
<organism evidence="9">
    <name type="scientific">Soboliphyme baturini</name>
    <dbReference type="NCBI Taxonomy" id="241478"/>
    <lineage>
        <taxon>Eukaryota</taxon>
        <taxon>Metazoa</taxon>
        <taxon>Ecdysozoa</taxon>
        <taxon>Nematoda</taxon>
        <taxon>Enoplea</taxon>
        <taxon>Dorylaimia</taxon>
        <taxon>Dioctophymatida</taxon>
        <taxon>Dioctophymatoidea</taxon>
        <taxon>Soboliphymatidae</taxon>
        <taxon>Soboliphyme</taxon>
    </lineage>
</organism>
<feature type="region of interest" description="Disordered" evidence="5">
    <location>
        <begin position="80"/>
        <end position="104"/>
    </location>
</feature>